<evidence type="ECO:0000259" key="2">
    <source>
        <dbReference type="PROSITE" id="PS50994"/>
    </source>
</evidence>
<dbReference type="InterPro" id="IPR036397">
    <property type="entry name" value="RNaseH_sf"/>
</dbReference>
<dbReference type="EMBL" id="BPNL01000074">
    <property type="protein sequence ID" value="GJA56524.1"/>
    <property type="molecule type" value="Genomic_DNA"/>
</dbReference>
<dbReference type="InterPro" id="IPR054353">
    <property type="entry name" value="IstA-like_C"/>
</dbReference>
<dbReference type="PANTHER" id="PTHR35004:SF7">
    <property type="entry name" value="INTEGRASE PROTEIN"/>
    <property type="match status" value="1"/>
</dbReference>
<sequence length="409" mass="45614">MQAEGYTGAYDSVQRFVRDWKNSDGPRPQQAFVPLAFASGDVCQFDWSLEHVVLGGVSQAVKLAHFRLAHSRQMFLVAYPRETREMVLDAHVRAFDFFGGVPQRMVYDNLKTVVDSVLSGKERQFNRHFLALANHYLFEPVACTPAAGWEKGQVENQVGNVREWLFTPTPRFADLAALNVWLAERCRVLVARPHPSGEGTIGDWFDREQPQLQPVQQPFDGYTEQLQRVSSTCLVSIDRNRYSVPAEHAGQVVAVRVRADSLSVVVDGKEVAHHARCFGRNQLCCQLWHYVPLLAHKPGALRDGVPFTPEQLPPAFARLHAQVIKQPQGDRQLAELLLAARPHGVDALEVACELAAEQGSLSVAVALNALHRLTAPPRPEQLAIDQLALRVEPAANCARYDSLRQVHHG</sequence>
<comment type="caution">
    <text evidence="3">The sequence shown here is derived from an EMBL/GenBank/DDBJ whole genome shotgun (WGS) entry which is preliminary data.</text>
</comment>
<dbReference type="InterPro" id="IPR001584">
    <property type="entry name" value="Integrase_cat-core"/>
</dbReference>
<dbReference type="InterPro" id="IPR012337">
    <property type="entry name" value="RNaseH-like_sf"/>
</dbReference>
<evidence type="ECO:0000313" key="4">
    <source>
        <dbReference type="Proteomes" id="UP000887009"/>
    </source>
</evidence>
<evidence type="ECO:0000313" key="3">
    <source>
        <dbReference type="EMBL" id="GJA56524.1"/>
    </source>
</evidence>
<name>A0AAI9KUQ3_AERCA</name>
<organism evidence="3 4">
    <name type="scientific">Aeromonas caviae</name>
    <name type="common">Aeromonas punctata</name>
    <dbReference type="NCBI Taxonomy" id="648"/>
    <lineage>
        <taxon>Bacteria</taxon>
        <taxon>Pseudomonadati</taxon>
        <taxon>Pseudomonadota</taxon>
        <taxon>Gammaproteobacteria</taxon>
        <taxon>Aeromonadales</taxon>
        <taxon>Aeromonadaceae</taxon>
        <taxon>Aeromonas</taxon>
    </lineage>
</organism>
<dbReference type="GO" id="GO:0003676">
    <property type="term" value="F:nucleic acid binding"/>
    <property type="evidence" value="ECO:0007669"/>
    <property type="project" value="InterPro"/>
</dbReference>
<dbReference type="GO" id="GO:0015074">
    <property type="term" value="P:DNA integration"/>
    <property type="evidence" value="ECO:0007669"/>
    <property type="project" value="InterPro"/>
</dbReference>
<dbReference type="Proteomes" id="UP000887009">
    <property type="component" value="Unassembled WGS sequence"/>
</dbReference>
<dbReference type="RefSeq" id="WP_223920434.1">
    <property type="nucleotide sequence ID" value="NZ_BPNL01000074.1"/>
</dbReference>
<proteinExistence type="inferred from homology"/>
<dbReference type="PANTHER" id="PTHR35004">
    <property type="entry name" value="TRANSPOSASE RV3428C-RELATED"/>
    <property type="match status" value="1"/>
</dbReference>
<accession>A0AAI9KUQ3</accession>
<evidence type="ECO:0000256" key="1">
    <source>
        <dbReference type="ARBA" id="ARBA00009277"/>
    </source>
</evidence>
<feature type="domain" description="Integrase catalytic" evidence="2">
    <location>
        <begin position="30"/>
        <end position="222"/>
    </location>
</feature>
<dbReference type="Pfam" id="PF22483">
    <property type="entry name" value="Mu-transpos_C_2"/>
    <property type="match status" value="1"/>
</dbReference>
<comment type="similarity">
    <text evidence="1">Belongs to the transposase IS21/IS408/IS1162 family.</text>
</comment>
<protein>
    <submittedName>
        <fullName evidence="3">Transposase</fullName>
    </submittedName>
</protein>
<dbReference type="NCBIfam" id="NF033546">
    <property type="entry name" value="transpos_IS21"/>
    <property type="match status" value="1"/>
</dbReference>
<dbReference type="Gene3D" id="3.30.420.10">
    <property type="entry name" value="Ribonuclease H-like superfamily/Ribonuclease H"/>
    <property type="match status" value="1"/>
</dbReference>
<dbReference type="AlphaFoldDB" id="A0AAI9KUQ3"/>
<gene>
    <name evidence="3" type="ORF">KAM348_39470</name>
</gene>
<reference evidence="3" key="1">
    <citation type="submission" date="2021-07" db="EMBL/GenBank/DDBJ databases">
        <title>Draft genome sequence of carbapenem-resistant Aeromonas spp. in Japan.</title>
        <authorList>
            <person name="Maehana S."/>
            <person name="Suzuki M."/>
            <person name="Kitasato H."/>
        </authorList>
    </citation>
    <scope>NUCLEOTIDE SEQUENCE</scope>
    <source>
        <strain evidence="3">KAM348</strain>
    </source>
</reference>
<dbReference type="PROSITE" id="PS50994">
    <property type="entry name" value="INTEGRASE"/>
    <property type="match status" value="1"/>
</dbReference>
<dbReference type="SUPFAM" id="SSF53098">
    <property type="entry name" value="Ribonuclease H-like"/>
    <property type="match status" value="1"/>
</dbReference>